<reference evidence="2" key="1">
    <citation type="journal article" date="2023" name="G3 (Bethesda)">
        <title>Whole genome assembly and annotation of the endangered Caribbean coral Acropora cervicornis.</title>
        <authorList>
            <person name="Selwyn J.D."/>
            <person name="Vollmer S.V."/>
        </authorList>
    </citation>
    <scope>NUCLEOTIDE SEQUENCE</scope>
    <source>
        <strain evidence="2">K2</strain>
    </source>
</reference>
<keyword evidence="3" id="KW-1185">Reference proteome</keyword>
<feature type="region of interest" description="Disordered" evidence="1">
    <location>
        <begin position="1"/>
        <end position="93"/>
    </location>
</feature>
<proteinExistence type="predicted"/>
<protein>
    <submittedName>
        <fullName evidence="2">Uncharacterized protein</fullName>
    </submittedName>
</protein>
<dbReference type="Proteomes" id="UP001249851">
    <property type="component" value="Unassembled WGS sequence"/>
</dbReference>
<dbReference type="EMBL" id="JARQWQ010000004">
    <property type="protein sequence ID" value="KAK2572192.1"/>
    <property type="molecule type" value="Genomic_DNA"/>
</dbReference>
<dbReference type="AlphaFoldDB" id="A0AAD9VFL9"/>
<accession>A0AAD9VFL9</accession>
<organism evidence="2 3">
    <name type="scientific">Acropora cervicornis</name>
    <name type="common">Staghorn coral</name>
    <dbReference type="NCBI Taxonomy" id="6130"/>
    <lineage>
        <taxon>Eukaryota</taxon>
        <taxon>Metazoa</taxon>
        <taxon>Cnidaria</taxon>
        <taxon>Anthozoa</taxon>
        <taxon>Hexacorallia</taxon>
        <taxon>Scleractinia</taxon>
        <taxon>Astrocoeniina</taxon>
        <taxon>Acroporidae</taxon>
        <taxon>Acropora</taxon>
    </lineage>
</organism>
<evidence type="ECO:0000313" key="2">
    <source>
        <dbReference type="EMBL" id="KAK2572192.1"/>
    </source>
</evidence>
<name>A0AAD9VFL9_ACRCE</name>
<comment type="caution">
    <text evidence="2">The sequence shown here is derived from an EMBL/GenBank/DDBJ whole genome shotgun (WGS) entry which is preliminary data.</text>
</comment>
<sequence length="93" mass="10283">MKIAGPTLKPLQPVVRPAREPRSFVVQNDRTDGICRRTRSQLKPRPEVRDDSTKEPPPTTPETAVAQDSSATSPQKGQATKHDLEALQILQTD</sequence>
<gene>
    <name evidence="2" type="ORF">P5673_002403</name>
</gene>
<evidence type="ECO:0000256" key="1">
    <source>
        <dbReference type="SAM" id="MobiDB-lite"/>
    </source>
</evidence>
<evidence type="ECO:0000313" key="3">
    <source>
        <dbReference type="Proteomes" id="UP001249851"/>
    </source>
</evidence>
<feature type="compositionally biased region" description="Polar residues" evidence="1">
    <location>
        <begin position="66"/>
        <end position="78"/>
    </location>
</feature>
<reference evidence="2" key="2">
    <citation type="journal article" date="2023" name="Science">
        <title>Genomic signatures of disease resistance in endangered staghorn corals.</title>
        <authorList>
            <person name="Vollmer S.V."/>
            <person name="Selwyn J.D."/>
            <person name="Despard B.A."/>
            <person name="Roesel C.L."/>
        </authorList>
    </citation>
    <scope>NUCLEOTIDE SEQUENCE</scope>
    <source>
        <strain evidence="2">K2</strain>
    </source>
</reference>
<feature type="compositionally biased region" description="Basic and acidic residues" evidence="1">
    <location>
        <begin position="44"/>
        <end position="54"/>
    </location>
</feature>